<keyword evidence="4" id="KW-1185">Reference proteome</keyword>
<feature type="compositionally biased region" description="Low complexity" evidence="1">
    <location>
        <begin position="80"/>
        <end position="93"/>
    </location>
</feature>
<feature type="region of interest" description="Disordered" evidence="1">
    <location>
        <begin position="73"/>
        <end position="93"/>
    </location>
</feature>
<dbReference type="AlphaFoldDB" id="A0A9W6TSP3"/>
<reference evidence="3" key="1">
    <citation type="submission" date="2023-04" db="EMBL/GenBank/DDBJ databases">
        <title>Phytophthora lilii NBRC 32176.</title>
        <authorList>
            <person name="Ichikawa N."/>
            <person name="Sato H."/>
            <person name="Tonouchi N."/>
        </authorList>
    </citation>
    <scope>NUCLEOTIDE SEQUENCE</scope>
    <source>
        <strain evidence="3">NBRC 32176</strain>
    </source>
</reference>
<feature type="chain" id="PRO_5040871024" evidence="2">
    <location>
        <begin position="24"/>
        <end position="116"/>
    </location>
</feature>
<sequence length="116" mass="12100">MKFTKVCTMVLVSLILVANPTLATIGNYNLRFSTKHDNSVRFQSNSNAPSGSGLPMRNLRGARLLTTTTSSGTIVYTENGGDSSTGSSSDGSDASQVIGSLATTMSLAIVMSAYLL</sequence>
<name>A0A9W6TSP3_9STRA</name>
<dbReference type="Proteomes" id="UP001165083">
    <property type="component" value="Unassembled WGS sequence"/>
</dbReference>
<organism evidence="3 4">
    <name type="scientific">Phytophthora lilii</name>
    <dbReference type="NCBI Taxonomy" id="2077276"/>
    <lineage>
        <taxon>Eukaryota</taxon>
        <taxon>Sar</taxon>
        <taxon>Stramenopiles</taxon>
        <taxon>Oomycota</taxon>
        <taxon>Peronosporomycetes</taxon>
        <taxon>Peronosporales</taxon>
        <taxon>Peronosporaceae</taxon>
        <taxon>Phytophthora</taxon>
    </lineage>
</organism>
<protein>
    <submittedName>
        <fullName evidence="3">Unnamed protein product</fullName>
    </submittedName>
</protein>
<evidence type="ECO:0000313" key="3">
    <source>
        <dbReference type="EMBL" id="GMF19091.1"/>
    </source>
</evidence>
<keyword evidence="2" id="KW-0732">Signal</keyword>
<comment type="caution">
    <text evidence="3">The sequence shown here is derived from an EMBL/GenBank/DDBJ whole genome shotgun (WGS) entry which is preliminary data.</text>
</comment>
<feature type="signal peptide" evidence="2">
    <location>
        <begin position="1"/>
        <end position="23"/>
    </location>
</feature>
<evidence type="ECO:0000313" key="4">
    <source>
        <dbReference type="Proteomes" id="UP001165083"/>
    </source>
</evidence>
<gene>
    <name evidence="3" type="ORF">Plil01_000724100</name>
</gene>
<accession>A0A9W6TSP3</accession>
<evidence type="ECO:0000256" key="2">
    <source>
        <dbReference type="SAM" id="SignalP"/>
    </source>
</evidence>
<proteinExistence type="predicted"/>
<evidence type="ECO:0000256" key="1">
    <source>
        <dbReference type="SAM" id="MobiDB-lite"/>
    </source>
</evidence>
<dbReference type="EMBL" id="BSXW01000334">
    <property type="protein sequence ID" value="GMF19091.1"/>
    <property type="molecule type" value="Genomic_DNA"/>
</dbReference>